<dbReference type="Pfam" id="PF19054">
    <property type="entry name" value="DUF5753"/>
    <property type="match status" value="1"/>
</dbReference>
<dbReference type="GO" id="GO:0003677">
    <property type="term" value="F:DNA binding"/>
    <property type="evidence" value="ECO:0007669"/>
    <property type="project" value="InterPro"/>
</dbReference>
<dbReference type="InterPro" id="IPR001387">
    <property type="entry name" value="Cro/C1-type_HTH"/>
</dbReference>
<feature type="domain" description="HTH cro/C1-type" evidence="1">
    <location>
        <begin position="6"/>
        <end position="60"/>
    </location>
</feature>
<dbReference type="Gene3D" id="1.10.260.40">
    <property type="entry name" value="lambda repressor-like DNA-binding domains"/>
    <property type="match status" value="1"/>
</dbReference>
<reference evidence="2 3" key="2">
    <citation type="submission" date="2020-03" db="EMBL/GenBank/DDBJ databases">
        <authorList>
            <person name="Ichikawa N."/>
            <person name="Kimura A."/>
            <person name="Kitahashi Y."/>
            <person name="Uohara A."/>
        </authorList>
    </citation>
    <scope>NUCLEOTIDE SEQUENCE [LARGE SCALE GENOMIC DNA]</scope>
    <source>
        <strain evidence="2 3">NBRC 108638</strain>
    </source>
</reference>
<dbReference type="Pfam" id="PF13560">
    <property type="entry name" value="HTH_31"/>
    <property type="match status" value="1"/>
</dbReference>
<name>A0A6V8L7H9_9ACTN</name>
<protein>
    <submittedName>
        <fullName evidence="2">Transcriptional regulator</fullName>
    </submittedName>
</protein>
<keyword evidence="3" id="KW-1185">Reference proteome</keyword>
<reference evidence="2 3" key="1">
    <citation type="submission" date="2020-03" db="EMBL/GenBank/DDBJ databases">
        <title>Whole genome shotgun sequence of Phytohabitans rumicis NBRC 108638.</title>
        <authorList>
            <person name="Komaki H."/>
            <person name="Tamura T."/>
        </authorList>
    </citation>
    <scope>NUCLEOTIDE SEQUENCE [LARGE SCALE GENOMIC DNA]</scope>
    <source>
        <strain evidence="2 3">NBRC 108638</strain>
    </source>
</reference>
<accession>A0A6V8L7H9</accession>
<dbReference type="EMBL" id="BLPG01000001">
    <property type="protein sequence ID" value="GFJ89957.1"/>
    <property type="molecule type" value="Genomic_DNA"/>
</dbReference>
<dbReference type="Proteomes" id="UP000482960">
    <property type="component" value="Unassembled WGS sequence"/>
</dbReference>
<dbReference type="AlphaFoldDB" id="A0A6V8L7H9"/>
<comment type="caution">
    <text evidence="2">The sequence shown here is derived from an EMBL/GenBank/DDBJ whole genome shotgun (WGS) entry which is preliminary data.</text>
</comment>
<dbReference type="InterPro" id="IPR010982">
    <property type="entry name" value="Lambda_DNA-bd_dom_sf"/>
</dbReference>
<dbReference type="SMART" id="SM00530">
    <property type="entry name" value="HTH_XRE"/>
    <property type="match status" value="1"/>
</dbReference>
<evidence type="ECO:0000313" key="2">
    <source>
        <dbReference type="EMBL" id="GFJ89957.1"/>
    </source>
</evidence>
<organism evidence="2 3">
    <name type="scientific">Phytohabitans rumicis</name>
    <dbReference type="NCBI Taxonomy" id="1076125"/>
    <lineage>
        <taxon>Bacteria</taxon>
        <taxon>Bacillati</taxon>
        <taxon>Actinomycetota</taxon>
        <taxon>Actinomycetes</taxon>
        <taxon>Micromonosporales</taxon>
        <taxon>Micromonosporaceae</taxon>
    </lineage>
</organism>
<evidence type="ECO:0000313" key="3">
    <source>
        <dbReference type="Proteomes" id="UP000482960"/>
    </source>
</evidence>
<dbReference type="PROSITE" id="PS50943">
    <property type="entry name" value="HTH_CROC1"/>
    <property type="match status" value="1"/>
</dbReference>
<dbReference type="SUPFAM" id="SSF47413">
    <property type="entry name" value="lambda repressor-like DNA-binding domains"/>
    <property type="match status" value="1"/>
</dbReference>
<evidence type="ECO:0000259" key="1">
    <source>
        <dbReference type="PROSITE" id="PS50943"/>
    </source>
</evidence>
<gene>
    <name evidence="2" type="ORF">Prum_035990</name>
</gene>
<sequence length="274" mass="30032">MLGERLRRLRQERGLSLRHAATLADTDLVRVQRHENGRRVFTVGQVAVLLDVYQVHDQTVRDDLMRLARAAGGIFDGEGADHRDSTLATVSMADCWWLETRAARIRCYGGMLLPEPLQTPEYAATAMAGQRAVTNLEAAHARWLCQRRQQVLDGLSGGLHAVVSEQALYNPVGGPEVLRQQVSHLAQVCRSPHVQVQVLPGEPGHLEGAGEPFTLFHLRPPYPDLVAAAHHSDGPQLHQGRPARRHAAMFDQLGSTALSPAASIELITIAADDM</sequence>
<proteinExistence type="predicted"/>
<dbReference type="InterPro" id="IPR043917">
    <property type="entry name" value="DUF5753"/>
</dbReference>